<evidence type="ECO:0000313" key="5">
    <source>
        <dbReference type="Proteomes" id="UP000320235"/>
    </source>
</evidence>
<keyword evidence="1" id="KW-0547">Nucleotide-binding</keyword>
<evidence type="ECO:0000259" key="3">
    <source>
        <dbReference type="PROSITE" id="PS50043"/>
    </source>
</evidence>
<gene>
    <name evidence="4" type="ORF">FB391_3428</name>
</gene>
<dbReference type="GO" id="GO:0004016">
    <property type="term" value="F:adenylate cyclase activity"/>
    <property type="evidence" value="ECO:0007669"/>
    <property type="project" value="TreeGrafter"/>
</dbReference>
<comment type="caution">
    <text evidence="4">The sequence shown here is derived from an EMBL/GenBank/DDBJ whole genome shotgun (WGS) entry which is preliminary data.</text>
</comment>
<dbReference type="PANTHER" id="PTHR16305">
    <property type="entry name" value="TESTICULAR SOLUBLE ADENYLYL CYCLASE"/>
    <property type="match status" value="1"/>
</dbReference>
<dbReference type="SMART" id="SM00421">
    <property type="entry name" value="HTH_LUXR"/>
    <property type="match status" value="1"/>
</dbReference>
<feature type="domain" description="HTH luxR-type" evidence="3">
    <location>
        <begin position="875"/>
        <end position="940"/>
    </location>
</feature>
<evidence type="ECO:0000256" key="2">
    <source>
        <dbReference type="ARBA" id="ARBA00022840"/>
    </source>
</evidence>
<dbReference type="Pfam" id="PF13191">
    <property type="entry name" value="AAA_16"/>
    <property type="match status" value="1"/>
</dbReference>
<dbReference type="SUPFAM" id="SSF46894">
    <property type="entry name" value="C-terminal effector domain of the bipartite response regulators"/>
    <property type="match status" value="1"/>
</dbReference>
<dbReference type="PROSITE" id="PS50043">
    <property type="entry name" value="HTH_LUXR_2"/>
    <property type="match status" value="1"/>
</dbReference>
<dbReference type="InterPro" id="IPR036388">
    <property type="entry name" value="WH-like_DNA-bd_sf"/>
</dbReference>
<dbReference type="InterPro" id="IPR027417">
    <property type="entry name" value="P-loop_NTPase"/>
</dbReference>
<evidence type="ECO:0000313" key="4">
    <source>
        <dbReference type="EMBL" id="TQM20292.1"/>
    </source>
</evidence>
<dbReference type="InterPro" id="IPR041664">
    <property type="entry name" value="AAA_16"/>
</dbReference>
<dbReference type="RefSeq" id="WP_141896274.1">
    <property type="nucleotide sequence ID" value="NZ_BAABLH010000006.1"/>
</dbReference>
<dbReference type="Gene3D" id="1.10.10.10">
    <property type="entry name" value="Winged helix-like DNA-binding domain superfamily/Winged helix DNA-binding domain"/>
    <property type="match status" value="1"/>
</dbReference>
<dbReference type="Pfam" id="PF00196">
    <property type="entry name" value="GerE"/>
    <property type="match status" value="1"/>
</dbReference>
<keyword evidence="5" id="KW-1185">Reference proteome</keyword>
<sequence>MAPPGPAPSLIGRRRERERLDRLVSSLRGGESRSLVIRSEAGLGKSELLDYLADQATGCRVLRAVGVESEMELPLSGLQQLCAPILDGLDALPEPQAVALGVAFGQRTGPAPDRFLVGLAALSLLSHAAEAQPLLCLVDDAQWLDQASAQVLAFVARRLVAESVGLVLAVREPVDERFAAIDDLTVSPLDDDDARALLATVMPGPVDPAVRDRIIAEAHGNPLALVELHRGADALDFGGVASAVGRNGVAGRIEASFRHRVEALPSETRRILLITALEPVGDPVLVLGAAERLGLDASAFTPAVEDELVEVGAKVRFRHPLVRSAVVTAQSAADRRAAHLALAAATDPDTDPDRRAWHLAEGSIGLDEDVAAELVASAVRARLRGGLVAAAMFHARGASLTPDAQMRSRRALMAAEDTFRAGGMQQALRLLDGAEPELLDEHQRARIDLVRGQVLFYVAPGRNAAGALLEAARRLEQHDSDAALATYANAYIAAVLVGSRAHGVGLAEVARGILAARPVEPLNAGARAAAAALEGLAVLAIDGYGAAAPRLREALDALRALDRSPIADPPAARDPRRGLGGDIGDEIGALRWLPLACLVSRVLLDDDAYTQLAEEFVGACRREGALSSLLMAMAEWYPLQLMSGNIAHAEEQYAAVRDVITARDFPELPDREGWFAAYRGDAVAMGQSRALVQARGAQGEGQWLLSNALQEGVLQNSTGRYAEALAATSAADGHPFDIGLAAWVLPEHVEAAARAGEPDEARRSLARLHEIAEATGTDWARGLASRSAALVADDRDAEALYLAAISELGRTRITTATARAHLLYGEWLRRQNRRVEAREALRRAHDLFTRMGAHAFADRAARELGATGEVVHRGADGPVDELTAQERQIARLAAGGNTNPEIGAQLFLSPRTVEWHLRKVFTKLGVTSRRQLARALREPSASVG</sequence>
<accession>A0A543EFD2</accession>
<dbReference type="CDD" id="cd06170">
    <property type="entry name" value="LuxR_C_like"/>
    <property type="match status" value="1"/>
</dbReference>
<dbReference type="Proteomes" id="UP000320235">
    <property type="component" value="Unassembled WGS sequence"/>
</dbReference>
<dbReference type="EMBL" id="VFPE01000006">
    <property type="protein sequence ID" value="TQM20292.1"/>
    <property type="molecule type" value="Genomic_DNA"/>
</dbReference>
<evidence type="ECO:0000256" key="1">
    <source>
        <dbReference type="ARBA" id="ARBA00022741"/>
    </source>
</evidence>
<dbReference type="GO" id="GO:0006355">
    <property type="term" value="P:regulation of DNA-templated transcription"/>
    <property type="evidence" value="ECO:0007669"/>
    <property type="project" value="InterPro"/>
</dbReference>
<dbReference type="PRINTS" id="PR00038">
    <property type="entry name" value="HTHLUXR"/>
</dbReference>
<proteinExistence type="predicted"/>
<dbReference type="SUPFAM" id="SSF52540">
    <property type="entry name" value="P-loop containing nucleoside triphosphate hydrolases"/>
    <property type="match status" value="1"/>
</dbReference>
<keyword evidence="2" id="KW-0067">ATP-binding</keyword>
<organism evidence="4 5">
    <name type="scientific">Microbacterium kyungheense</name>
    <dbReference type="NCBI Taxonomy" id="1263636"/>
    <lineage>
        <taxon>Bacteria</taxon>
        <taxon>Bacillati</taxon>
        <taxon>Actinomycetota</taxon>
        <taxon>Actinomycetes</taxon>
        <taxon>Micrococcales</taxon>
        <taxon>Microbacteriaceae</taxon>
        <taxon>Microbacterium</taxon>
    </lineage>
</organism>
<dbReference type="PANTHER" id="PTHR16305:SF35">
    <property type="entry name" value="TRANSCRIPTIONAL ACTIVATOR DOMAIN"/>
    <property type="match status" value="1"/>
</dbReference>
<dbReference type="AlphaFoldDB" id="A0A543EFD2"/>
<dbReference type="OrthoDB" id="483at2"/>
<protein>
    <submittedName>
        <fullName evidence="4">Regulatory LuxR family protein</fullName>
    </submittedName>
</protein>
<dbReference type="GO" id="GO:0005737">
    <property type="term" value="C:cytoplasm"/>
    <property type="evidence" value="ECO:0007669"/>
    <property type="project" value="TreeGrafter"/>
</dbReference>
<name>A0A543EFD2_9MICO</name>
<dbReference type="GO" id="GO:0005524">
    <property type="term" value="F:ATP binding"/>
    <property type="evidence" value="ECO:0007669"/>
    <property type="project" value="UniProtKB-KW"/>
</dbReference>
<reference evidence="4 5" key="1">
    <citation type="submission" date="2019-06" db="EMBL/GenBank/DDBJ databases">
        <title>Sequencing the genomes of 1000 actinobacteria strains.</title>
        <authorList>
            <person name="Klenk H.-P."/>
        </authorList>
    </citation>
    <scope>NUCLEOTIDE SEQUENCE [LARGE SCALE GENOMIC DNA]</scope>
    <source>
        <strain evidence="4 5">DSM 105492</strain>
    </source>
</reference>
<dbReference type="GO" id="GO:0003677">
    <property type="term" value="F:DNA binding"/>
    <property type="evidence" value="ECO:0007669"/>
    <property type="project" value="InterPro"/>
</dbReference>
<dbReference type="InterPro" id="IPR000792">
    <property type="entry name" value="Tscrpt_reg_LuxR_C"/>
</dbReference>
<dbReference type="InterPro" id="IPR016032">
    <property type="entry name" value="Sig_transdc_resp-reg_C-effctor"/>
</dbReference>